<dbReference type="InterPro" id="IPR004808">
    <property type="entry name" value="AP_endonuc_1"/>
</dbReference>
<feature type="active site" description="Proton donor/acceptor" evidence="5">
    <location>
        <position position="172"/>
    </location>
</feature>
<feature type="binding site" evidence="6">
    <location>
        <position position="174"/>
    </location>
    <ligand>
        <name>Mg(2+)</name>
        <dbReference type="ChEBI" id="CHEBI:18420"/>
        <label>1</label>
    </ligand>
</feature>
<dbReference type="Proteomes" id="UP000015241">
    <property type="component" value="Unassembled WGS sequence"/>
</dbReference>
<dbReference type="GO" id="GO:0046872">
    <property type="term" value="F:metal ion binding"/>
    <property type="evidence" value="ECO:0007669"/>
    <property type="project" value="UniProtKB-KW"/>
</dbReference>
<feature type="binding site" evidence="6">
    <location>
        <position position="258"/>
    </location>
    <ligand>
        <name>Mg(2+)</name>
        <dbReference type="ChEBI" id="CHEBI:18420"/>
        <label>1</label>
    </ligand>
</feature>
<dbReference type="eggNOG" id="ENOG502SMUP">
    <property type="taxonomic scope" value="Eukaryota"/>
</dbReference>
<dbReference type="GO" id="GO:0008311">
    <property type="term" value="F:double-stranded DNA 3'-5' DNA exonuclease activity"/>
    <property type="evidence" value="ECO:0007669"/>
    <property type="project" value="TreeGrafter"/>
</dbReference>
<dbReference type="GO" id="GO:0005634">
    <property type="term" value="C:nucleus"/>
    <property type="evidence" value="ECO:0007669"/>
    <property type="project" value="TreeGrafter"/>
</dbReference>
<feature type="coiled-coil region" evidence="8">
    <location>
        <begin position="337"/>
        <end position="364"/>
    </location>
</feature>
<feature type="binding site" evidence="6">
    <location>
        <position position="60"/>
    </location>
    <ligand>
        <name>Mg(2+)</name>
        <dbReference type="ChEBI" id="CHEBI:18420"/>
        <label>1</label>
    </ligand>
</feature>
<gene>
    <name evidence="10" type="ORF">FOMPIDRAFT_1030516</name>
</gene>
<comment type="cofactor">
    <cofactor evidence="6">
        <name>Mg(2+)</name>
        <dbReference type="ChEBI" id="CHEBI:18420"/>
    </cofactor>
    <cofactor evidence="6">
        <name>Mn(2+)</name>
        <dbReference type="ChEBI" id="CHEBI:29035"/>
    </cofactor>
    <text evidence="6">Probably binds two magnesium or manganese ions per subunit.</text>
</comment>
<evidence type="ECO:0000256" key="3">
    <source>
        <dbReference type="ARBA" id="ARBA00022801"/>
    </source>
</evidence>
<name>S8EAD5_FOMSC</name>
<dbReference type="AlphaFoldDB" id="S8EAD5"/>
<evidence type="ECO:0000313" key="10">
    <source>
        <dbReference type="EMBL" id="EPT00219.1"/>
    </source>
</evidence>
<dbReference type="HOGENOM" id="CLU_049840_0_0_1"/>
<feature type="domain" description="Endonuclease/exonuclease/phosphatase" evidence="9">
    <location>
        <begin position="26"/>
        <end position="259"/>
    </location>
</feature>
<feature type="site" description="Transition state stabilizer" evidence="7">
    <location>
        <position position="174"/>
    </location>
</feature>
<keyword evidence="3" id="KW-0378">Hydrolase</keyword>
<dbReference type="GO" id="GO:0008081">
    <property type="term" value="F:phosphoric diester hydrolase activity"/>
    <property type="evidence" value="ECO:0007669"/>
    <property type="project" value="TreeGrafter"/>
</dbReference>
<evidence type="ECO:0000256" key="4">
    <source>
        <dbReference type="ARBA" id="ARBA00022842"/>
    </source>
</evidence>
<dbReference type="PANTHER" id="PTHR22748">
    <property type="entry name" value="AP ENDONUCLEASE"/>
    <property type="match status" value="1"/>
</dbReference>
<dbReference type="InParanoid" id="S8EAD5"/>
<evidence type="ECO:0000256" key="5">
    <source>
        <dbReference type="PIRSR" id="PIRSR604808-1"/>
    </source>
</evidence>
<dbReference type="InterPro" id="IPR036691">
    <property type="entry name" value="Endo/exonu/phosph_ase_sf"/>
</dbReference>
<feature type="binding site" evidence="6">
    <location>
        <position position="27"/>
    </location>
    <ligand>
        <name>Mg(2+)</name>
        <dbReference type="ChEBI" id="CHEBI:18420"/>
        <label>1</label>
    </ligand>
</feature>
<comment type="similarity">
    <text evidence="1">Belongs to the DNA repair enzymes AP/ExoA family.</text>
</comment>
<feature type="active site" evidence="5">
    <location>
        <position position="139"/>
    </location>
</feature>
<dbReference type="SUPFAM" id="SSF56219">
    <property type="entry name" value="DNase I-like"/>
    <property type="match status" value="1"/>
</dbReference>
<keyword evidence="4 6" id="KW-0460">Magnesium</keyword>
<evidence type="ECO:0000256" key="8">
    <source>
        <dbReference type="SAM" id="Coils"/>
    </source>
</evidence>
<feature type="binding site" evidence="6">
    <location>
        <position position="172"/>
    </location>
    <ligand>
        <name>Mg(2+)</name>
        <dbReference type="ChEBI" id="CHEBI:18420"/>
        <label>1</label>
    </ligand>
</feature>
<keyword evidence="6" id="KW-0464">Manganese</keyword>
<keyword evidence="2 6" id="KW-0479">Metal-binding</keyword>
<evidence type="ECO:0000256" key="6">
    <source>
        <dbReference type="PIRSR" id="PIRSR604808-2"/>
    </source>
</evidence>
<feature type="binding site" evidence="6">
    <location>
        <position position="259"/>
    </location>
    <ligand>
        <name>Mg(2+)</name>
        <dbReference type="ChEBI" id="CHEBI:18420"/>
        <label>1</label>
    </ligand>
</feature>
<evidence type="ECO:0000313" key="11">
    <source>
        <dbReference type="Proteomes" id="UP000015241"/>
    </source>
</evidence>
<dbReference type="EMBL" id="KE504150">
    <property type="protein sequence ID" value="EPT00219.1"/>
    <property type="molecule type" value="Genomic_DNA"/>
</dbReference>
<reference evidence="10 11" key="1">
    <citation type="journal article" date="2012" name="Science">
        <title>The Paleozoic origin of enzymatic lignin decomposition reconstructed from 31 fungal genomes.</title>
        <authorList>
            <person name="Floudas D."/>
            <person name="Binder M."/>
            <person name="Riley R."/>
            <person name="Barry K."/>
            <person name="Blanchette R.A."/>
            <person name="Henrissat B."/>
            <person name="Martinez A.T."/>
            <person name="Otillar R."/>
            <person name="Spatafora J.W."/>
            <person name="Yadav J.S."/>
            <person name="Aerts A."/>
            <person name="Benoit I."/>
            <person name="Boyd A."/>
            <person name="Carlson A."/>
            <person name="Copeland A."/>
            <person name="Coutinho P.M."/>
            <person name="de Vries R.P."/>
            <person name="Ferreira P."/>
            <person name="Findley K."/>
            <person name="Foster B."/>
            <person name="Gaskell J."/>
            <person name="Glotzer D."/>
            <person name="Gorecki P."/>
            <person name="Heitman J."/>
            <person name="Hesse C."/>
            <person name="Hori C."/>
            <person name="Igarashi K."/>
            <person name="Jurgens J.A."/>
            <person name="Kallen N."/>
            <person name="Kersten P."/>
            <person name="Kohler A."/>
            <person name="Kuees U."/>
            <person name="Kumar T.K.A."/>
            <person name="Kuo A."/>
            <person name="LaButti K."/>
            <person name="Larrondo L.F."/>
            <person name="Lindquist E."/>
            <person name="Ling A."/>
            <person name="Lombard V."/>
            <person name="Lucas S."/>
            <person name="Lundell T."/>
            <person name="Martin R."/>
            <person name="McLaughlin D.J."/>
            <person name="Morgenstern I."/>
            <person name="Morin E."/>
            <person name="Murat C."/>
            <person name="Nagy L.G."/>
            <person name="Nolan M."/>
            <person name="Ohm R.A."/>
            <person name="Patyshakuliyeva A."/>
            <person name="Rokas A."/>
            <person name="Ruiz-Duenas F.J."/>
            <person name="Sabat G."/>
            <person name="Salamov A."/>
            <person name="Samejima M."/>
            <person name="Schmutz J."/>
            <person name="Slot J.C."/>
            <person name="St John F."/>
            <person name="Stenlid J."/>
            <person name="Sun H."/>
            <person name="Sun S."/>
            <person name="Syed K."/>
            <person name="Tsang A."/>
            <person name="Wiebenga A."/>
            <person name="Young D."/>
            <person name="Pisabarro A."/>
            <person name="Eastwood D.C."/>
            <person name="Martin F."/>
            <person name="Cullen D."/>
            <person name="Grigoriev I.V."/>
            <person name="Hibbett D.S."/>
        </authorList>
    </citation>
    <scope>NUCLEOTIDE SEQUENCE</scope>
    <source>
        <strain evidence="11">FP-58527</strain>
    </source>
</reference>
<dbReference type="PANTHER" id="PTHR22748:SF26">
    <property type="entry name" value="ENDONUCLEASE_EXONUCLEASE_PHOSPHATASE DOMAIN-CONTAINING PROTEIN"/>
    <property type="match status" value="1"/>
</dbReference>
<dbReference type="GO" id="GO:0006284">
    <property type="term" value="P:base-excision repair"/>
    <property type="evidence" value="ECO:0007669"/>
    <property type="project" value="TreeGrafter"/>
</dbReference>
<evidence type="ECO:0000256" key="7">
    <source>
        <dbReference type="PIRSR" id="PIRSR604808-3"/>
    </source>
</evidence>
<feature type="site" description="Important for catalytic activity" evidence="7">
    <location>
        <position position="233"/>
    </location>
</feature>
<evidence type="ECO:0000256" key="1">
    <source>
        <dbReference type="ARBA" id="ARBA00007092"/>
    </source>
</evidence>
<organism evidence="10 11">
    <name type="scientific">Fomitopsis schrenkii</name>
    <name type="common">Brown rot fungus</name>
    <dbReference type="NCBI Taxonomy" id="2126942"/>
    <lineage>
        <taxon>Eukaryota</taxon>
        <taxon>Fungi</taxon>
        <taxon>Dikarya</taxon>
        <taxon>Basidiomycota</taxon>
        <taxon>Agaricomycotina</taxon>
        <taxon>Agaricomycetes</taxon>
        <taxon>Polyporales</taxon>
        <taxon>Fomitopsis</taxon>
    </lineage>
</organism>
<keyword evidence="8" id="KW-0175">Coiled coil</keyword>
<dbReference type="Pfam" id="PF03372">
    <property type="entry name" value="Exo_endo_phos"/>
    <property type="match status" value="1"/>
</dbReference>
<feature type="site" description="Interaction with DNA substrate" evidence="7">
    <location>
        <position position="259"/>
    </location>
</feature>
<dbReference type="GO" id="GO:0003906">
    <property type="term" value="F:DNA-(apurinic or apyrimidinic site) endonuclease activity"/>
    <property type="evidence" value="ECO:0007669"/>
    <property type="project" value="TreeGrafter"/>
</dbReference>
<keyword evidence="11" id="KW-1185">Reference proteome</keyword>
<dbReference type="CDD" id="cd09076">
    <property type="entry name" value="L1-EN"/>
    <property type="match status" value="1"/>
</dbReference>
<evidence type="ECO:0000259" key="9">
    <source>
        <dbReference type="Pfam" id="PF03372"/>
    </source>
</evidence>
<dbReference type="OrthoDB" id="7474049at2759"/>
<evidence type="ECO:0000256" key="2">
    <source>
        <dbReference type="ARBA" id="ARBA00022723"/>
    </source>
</evidence>
<sequence>MANGHERTRNPNKGRKTKAALLVGSLNLNGRGNIANGISKWGAVNQLLREKRIGLLAVQETHLDEEDESTVRNLYGRRIHLVNSPDSNNPTARRGVAIILNRELVDTSNVRSTVIVPGRAMIVTTNWHASRTITALNVYAPNGAPENAAFWTTLEQEFSKGKLHMPDIMVGDLNLVEEAVDRIPMKESSEAALTALRSLTTRLGLHDGWRLTNPTEKAYTYPQRGGTHRSRLDRIYATDDLLRRSVNWDITTTGAPTDHCLVTARLTAAQSPHIGKGRWTMPPQLLLDHNFLKQVTKMGEDELARAEACASGEMRTERMNPQLVLSKFKQRVRELAKARMKKQIPKLSREIARLTSQRNAIQSQPTFAGDEAAQEEASIVQERILELETKRHNGAQIATTTHYNLNAERISKYWTFVA</sequence>
<feature type="active site" description="Proton acceptor" evidence="5">
    <location>
        <position position="259"/>
    </location>
</feature>
<dbReference type="InterPro" id="IPR005135">
    <property type="entry name" value="Endo/exonuclease/phosphatase"/>
</dbReference>
<protein>
    <recommendedName>
        <fullName evidence="9">Endonuclease/exonuclease/phosphatase domain-containing protein</fullName>
    </recommendedName>
</protein>
<proteinExistence type="inferred from homology"/>
<accession>S8EAD5</accession>
<dbReference type="Gene3D" id="3.60.10.10">
    <property type="entry name" value="Endonuclease/exonuclease/phosphatase"/>
    <property type="match status" value="1"/>
</dbReference>